<name>A0A2A5JK38_PSEO7</name>
<sequence>MCGFNTSVQAENVPVADFNNSCGNNRVETPSDKNLSRQLDVKQNYPEPAKGKKVIDITLKQLNVFDTDKPDENNALFRFANRYHIQTKPEVLKSVLLFKEGDVYNPRKLSESERLLRNQSYLYDARIYATENCDGDVLVTVITRDLWTLLPDLSFSRSGGENTSRIGFRESNLFGWGKRLSFTHIKEVDRSGYQFVYDDPNILNSRYRGRIEYSDNDDGERHYIDVSYPFFATDTPYSYGFTNYSDKREEPIYSEGETISEFSQSTDVTQVYFGHSKPLSGSWTRRLMTGIRHEQHTFREISDTTLPIAQDRTLTYPYVQAQWFEDSYVKVRNFDSIYRTEDLNLGWNINALFGYSAESWSDDSERLVYSFSANTAHYTSDHSLWRFYFDLSGNWNKDTDKTENLIAKTTFQYYLNTSLYESWFLNASYTYGNNLTLDNQITLGGETGLRGYPIKYQQGSRSMLLNIEKRYYWEYDLWHLFKVGGAAFFDVGRAYHSHLPIKANESVLKNVGIGLRLAPSRANSDIMVHIDLAAPINGPENVDSMQWLLTVKNRF</sequence>
<dbReference type="OrthoDB" id="6306838at2"/>
<feature type="domain" description="POTRA" evidence="1">
    <location>
        <begin position="86"/>
        <end position="137"/>
    </location>
</feature>
<dbReference type="EMBL" id="NKHF01000103">
    <property type="protein sequence ID" value="PCK29800.1"/>
    <property type="molecule type" value="Genomic_DNA"/>
</dbReference>
<organism evidence="2 3">
    <name type="scientific">Pseudoalteromonas piscicida</name>
    <dbReference type="NCBI Taxonomy" id="43662"/>
    <lineage>
        <taxon>Bacteria</taxon>
        <taxon>Pseudomonadati</taxon>
        <taxon>Pseudomonadota</taxon>
        <taxon>Gammaproteobacteria</taxon>
        <taxon>Alteromonadales</taxon>
        <taxon>Pseudoalteromonadaceae</taxon>
        <taxon>Pseudoalteromonas</taxon>
    </lineage>
</organism>
<keyword evidence="3" id="KW-1185">Reference proteome</keyword>
<dbReference type="GO" id="GO:0019867">
    <property type="term" value="C:outer membrane"/>
    <property type="evidence" value="ECO:0007669"/>
    <property type="project" value="InterPro"/>
</dbReference>
<dbReference type="InterPro" id="IPR010827">
    <property type="entry name" value="BamA/TamA_POTRA"/>
</dbReference>
<proteinExistence type="predicted"/>
<dbReference type="AlphaFoldDB" id="A0A2A5JK38"/>
<protein>
    <recommendedName>
        <fullName evidence="1">POTRA domain-containing protein</fullName>
    </recommendedName>
</protein>
<evidence type="ECO:0000259" key="1">
    <source>
        <dbReference type="Pfam" id="PF07244"/>
    </source>
</evidence>
<gene>
    <name evidence="2" type="ORF">CEX98_20925</name>
</gene>
<dbReference type="Gene3D" id="3.10.20.310">
    <property type="entry name" value="membrane protein fhac"/>
    <property type="match status" value="1"/>
</dbReference>
<reference evidence="3" key="1">
    <citation type="journal article" date="2019" name="Genome Announc.">
        <title>Draft Genome Sequence of Pseudoalteromonas piscicida Strain 36Y ROTHPW, an Hypersaline Seawater Isolate from the South Coast of Sonora, Mexico.</title>
        <authorList>
            <person name="Sanchez-Diaz R."/>
            <person name="Molina-Garza Z.J."/>
            <person name="Cruz-Suarez L.E."/>
            <person name="Selvin J."/>
            <person name="Kiran G.S."/>
            <person name="Ibarra-Gamez J.C."/>
            <person name="Gomez-Gil B."/>
            <person name="Galaviz-Silva L."/>
        </authorList>
    </citation>
    <scope>NUCLEOTIDE SEQUENCE [LARGE SCALE GENOMIC DNA]</scope>
    <source>
        <strain evidence="3">36Y_RITHPW</strain>
    </source>
</reference>
<dbReference type="Gene3D" id="2.40.160.50">
    <property type="entry name" value="membrane protein fhac: a member of the omp85/tpsb transporter family"/>
    <property type="match status" value="1"/>
</dbReference>
<dbReference type="Pfam" id="PF07244">
    <property type="entry name" value="POTRA"/>
    <property type="match status" value="1"/>
</dbReference>
<comment type="caution">
    <text evidence="2">The sequence shown here is derived from an EMBL/GenBank/DDBJ whole genome shotgun (WGS) entry which is preliminary data.</text>
</comment>
<accession>A0A2A5JK38</accession>
<dbReference type="Proteomes" id="UP000228621">
    <property type="component" value="Unassembled WGS sequence"/>
</dbReference>
<evidence type="ECO:0000313" key="2">
    <source>
        <dbReference type="EMBL" id="PCK29800.1"/>
    </source>
</evidence>
<evidence type="ECO:0000313" key="3">
    <source>
        <dbReference type="Proteomes" id="UP000228621"/>
    </source>
</evidence>